<evidence type="ECO:0000256" key="1">
    <source>
        <dbReference type="ARBA" id="ARBA00004196"/>
    </source>
</evidence>
<dbReference type="GO" id="GO:0030313">
    <property type="term" value="C:cell envelope"/>
    <property type="evidence" value="ECO:0007669"/>
    <property type="project" value="UniProtKB-SubCell"/>
</dbReference>
<comment type="caution">
    <text evidence="6">The sequence shown here is derived from an EMBL/GenBank/DDBJ whole genome shotgun (WGS) entry which is preliminary data.</text>
</comment>
<dbReference type="SUPFAM" id="SSF53850">
    <property type="entry name" value="Periplasmic binding protein-like II"/>
    <property type="match status" value="1"/>
</dbReference>
<comment type="subcellular location">
    <subcellularLocation>
        <location evidence="1">Cell envelope</location>
    </subcellularLocation>
</comment>
<keyword evidence="7" id="KW-1185">Reference proteome</keyword>
<dbReference type="InterPro" id="IPR050490">
    <property type="entry name" value="Bact_solute-bd_prot1"/>
</dbReference>
<comment type="similarity">
    <text evidence="2">Belongs to the bacterial solute-binding protein 1 family.</text>
</comment>
<keyword evidence="5" id="KW-0472">Membrane</keyword>
<dbReference type="InterPro" id="IPR006059">
    <property type="entry name" value="SBP"/>
</dbReference>
<accession>A0A3P3U193</accession>
<evidence type="ECO:0000256" key="5">
    <source>
        <dbReference type="SAM" id="Phobius"/>
    </source>
</evidence>
<keyword evidence="5" id="KW-0812">Transmembrane</keyword>
<evidence type="ECO:0000256" key="2">
    <source>
        <dbReference type="ARBA" id="ARBA00008520"/>
    </source>
</evidence>
<evidence type="ECO:0000313" key="7">
    <source>
        <dbReference type="Proteomes" id="UP000267017"/>
    </source>
</evidence>
<protein>
    <submittedName>
        <fullName evidence="6">Extracellular solute-binding protein</fullName>
    </submittedName>
</protein>
<reference evidence="6 7" key="1">
    <citation type="submission" date="2018-11" db="EMBL/GenBank/DDBJ databases">
        <title>Genome sequencing of Paenibacillus sp. KCOM 3021 (= ChDC PVNT-B20).</title>
        <authorList>
            <person name="Kook J.-K."/>
            <person name="Park S.-N."/>
            <person name="Lim Y.K."/>
        </authorList>
    </citation>
    <scope>NUCLEOTIDE SEQUENCE [LARGE SCALE GENOMIC DNA]</scope>
    <source>
        <strain evidence="6 7">KCOM 3021</strain>
    </source>
</reference>
<dbReference type="Gene3D" id="3.40.190.10">
    <property type="entry name" value="Periplasmic binding protein-like II"/>
    <property type="match status" value="1"/>
</dbReference>
<keyword evidence="4" id="KW-0732">Signal</keyword>
<name>A0A3P3U193_9BACL</name>
<proteinExistence type="inferred from homology"/>
<organism evidence="6 7">
    <name type="scientific">Paenibacillus oralis</name>
    <dbReference type="NCBI Taxonomy" id="2490856"/>
    <lineage>
        <taxon>Bacteria</taxon>
        <taxon>Bacillati</taxon>
        <taxon>Bacillota</taxon>
        <taxon>Bacilli</taxon>
        <taxon>Bacillales</taxon>
        <taxon>Paenibacillaceae</taxon>
        <taxon>Paenibacillus</taxon>
    </lineage>
</organism>
<evidence type="ECO:0000256" key="3">
    <source>
        <dbReference type="ARBA" id="ARBA00022448"/>
    </source>
</evidence>
<dbReference type="Proteomes" id="UP000267017">
    <property type="component" value="Unassembled WGS sequence"/>
</dbReference>
<keyword evidence="3" id="KW-0813">Transport</keyword>
<dbReference type="OrthoDB" id="2544341at2"/>
<dbReference type="RefSeq" id="WP_128631945.1">
    <property type="nucleotide sequence ID" value="NZ_RRCN01000001.1"/>
</dbReference>
<sequence>MKRGWSLAIGLFVGVALFGFFVLDRSSLIERGEEGEKAPAKIQVKIALNDWADNLEVRNAIRRYNETNPHGTEIVIMDIPTEAYNDTLNMLLTSGKGPDVFVADRIWLASYVNKNYLENLKPYLSQSEYWRYPLWSLDYAQSSMFKGGIYFLPSSVETLRLIYRKDLFKNAGLDPDRPPATLPELKTAAEQITATGGGVRKYGFALPAGDLQHSFQLDLEMSNTYSGVFYYDYRTGRYDLSVYLPWLKAMREIKRAGSLYPGESLLKHENALKQFAEGNIGMMYATSQDYVKLREYAPRGDWGIAMPPAISEELSGAGALMMQPQSPLVVNSGANAKEEAVKVWSYLQSADFQTVLFQQALAIPLVDDIVNRTNQQPQYAQFKDFYPTAQEAFYPLWPQIMDQYDPNTVAPGPRNSGDRPRMELYLQLIADQEPLPMEEALRRETERLNQMLEIAATGRFFNPEDYVYPDFDPLHPFAGGH</sequence>
<dbReference type="EMBL" id="RRCN01000001">
    <property type="protein sequence ID" value="RRJ64125.1"/>
    <property type="molecule type" value="Genomic_DNA"/>
</dbReference>
<feature type="transmembrane region" description="Helical" evidence="5">
    <location>
        <begin position="6"/>
        <end position="23"/>
    </location>
</feature>
<dbReference type="Pfam" id="PF01547">
    <property type="entry name" value="SBP_bac_1"/>
    <property type="match status" value="1"/>
</dbReference>
<dbReference type="PANTHER" id="PTHR43649:SF31">
    <property type="entry name" value="SN-GLYCEROL-3-PHOSPHATE-BINDING PERIPLASMIC PROTEIN UGPB"/>
    <property type="match status" value="1"/>
</dbReference>
<dbReference type="PANTHER" id="PTHR43649">
    <property type="entry name" value="ARABINOSE-BINDING PROTEIN-RELATED"/>
    <property type="match status" value="1"/>
</dbReference>
<evidence type="ECO:0000256" key="4">
    <source>
        <dbReference type="ARBA" id="ARBA00022729"/>
    </source>
</evidence>
<evidence type="ECO:0000313" key="6">
    <source>
        <dbReference type="EMBL" id="RRJ64125.1"/>
    </source>
</evidence>
<keyword evidence="5" id="KW-1133">Transmembrane helix</keyword>
<dbReference type="AlphaFoldDB" id="A0A3P3U193"/>
<gene>
    <name evidence="6" type="ORF">EHV15_15205</name>
</gene>